<organism evidence="1">
    <name type="scientific">Staphylococcus phage vB_VibM_10AMN12</name>
    <dbReference type="NCBI Taxonomy" id="3076785"/>
    <lineage>
        <taxon>Viruses</taxon>
        <taxon>Duplodnaviria</taxon>
        <taxon>Heunggongvirae</taxon>
        <taxon>Uroviricota</taxon>
        <taxon>Caudoviricetes</taxon>
    </lineage>
</organism>
<proteinExistence type="predicted"/>
<protein>
    <submittedName>
        <fullName evidence="1">Uncharacterized protein</fullName>
    </submittedName>
</protein>
<name>A0AA96R3Q9_9CAUD</name>
<evidence type="ECO:0000313" key="1">
    <source>
        <dbReference type="EMBL" id="WNO47426.1"/>
    </source>
</evidence>
<sequence length="94" mass="10886">MITLLEAIQQYPEQFISTCRARANTTPSMENKGNHLLMALSIESGDWLQVEHLLNHAQYRKLLEGVVYCLDHYSEIDNTVWHQIVDLFNEGKIV</sequence>
<accession>A0AA96R3Q9</accession>
<reference evidence="1" key="1">
    <citation type="submission" date="2023-08" db="EMBL/GenBank/DDBJ databases">
        <authorList>
            <person name="Nazir A."/>
        </authorList>
    </citation>
    <scope>NUCLEOTIDE SEQUENCE</scope>
</reference>
<dbReference type="EMBL" id="OR481006">
    <property type="protein sequence ID" value="WNO47426.1"/>
    <property type="molecule type" value="Genomic_DNA"/>
</dbReference>